<dbReference type="OMA" id="ANCPEHQ"/>
<gene>
    <name evidence="13" type="ordered locus">PAS_chr1-4_0679</name>
</gene>
<evidence type="ECO:0000259" key="12">
    <source>
        <dbReference type="Pfam" id="PF17683"/>
    </source>
</evidence>
<feature type="compositionally biased region" description="Acidic residues" evidence="10">
    <location>
        <begin position="357"/>
        <end position="372"/>
    </location>
</feature>
<dbReference type="CDD" id="cd07980">
    <property type="entry name" value="TFIIF_beta"/>
    <property type="match status" value="1"/>
</dbReference>
<dbReference type="GO" id="GO:0001174">
    <property type="term" value="P:transcriptional start site selection at RNA polymerase II promoter"/>
    <property type="evidence" value="ECO:0007669"/>
    <property type="project" value="EnsemblFungi"/>
</dbReference>
<dbReference type="GO" id="GO:0051123">
    <property type="term" value="P:RNA polymerase II preinitiation complex assembly"/>
    <property type="evidence" value="ECO:0007669"/>
    <property type="project" value="EnsemblFungi"/>
</dbReference>
<dbReference type="GO" id="GO:0006355">
    <property type="term" value="P:regulation of DNA-templated transcription"/>
    <property type="evidence" value="ECO:0007669"/>
    <property type="project" value="EnsemblFungi"/>
</dbReference>
<dbReference type="Pfam" id="PF17683">
    <property type="entry name" value="TFIIF_beta_N"/>
    <property type="match status" value="1"/>
</dbReference>
<dbReference type="RefSeq" id="XP_002490543.1">
    <property type="nucleotide sequence ID" value="XM_002490498.1"/>
</dbReference>
<evidence type="ECO:0000259" key="11">
    <source>
        <dbReference type="Pfam" id="PF02270"/>
    </source>
</evidence>
<dbReference type="FunFam" id="1.10.10.10:FF:000035">
    <property type="entry name" value="General transcription factor IIF subunit 2"/>
    <property type="match status" value="1"/>
</dbReference>
<dbReference type="HOGENOM" id="CLU_047858_0_1_1"/>
<dbReference type="InterPro" id="IPR040504">
    <property type="entry name" value="TFIIF_beta_N"/>
</dbReference>
<dbReference type="GO" id="GO:0003677">
    <property type="term" value="F:DNA binding"/>
    <property type="evidence" value="ECO:0007669"/>
    <property type="project" value="UniProtKB-KW"/>
</dbReference>
<evidence type="ECO:0000313" key="14">
    <source>
        <dbReference type="Proteomes" id="UP000000314"/>
    </source>
</evidence>
<dbReference type="Pfam" id="PF02270">
    <property type="entry name" value="TFIIF_beta"/>
    <property type="match status" value="1"/>
</dbReference>
<proteinExistence type="inferred from homology"/>
<evidence type="ECO:0000256" key="9">
    <source>
        <dbReference type="ARBA" id="ARBA00081863"/>
    </source>
</evidence>
<dbReference type="InterPro" id="IPR011039">
    <property type="entry name" value="TFIIF_interaction"/>
</dbReference>
<evidence type="ECO:0000256" key="1">
    <source>
        <dbReference type="ARBA" id="ARBA00004123"/>
    </source>
</evidence>
<dbReference type="InterPro" id="IPR036388">
    <property type="entry name" value="WH-like_DNA-bd_sf"/>
</dbReference>
<feature type="region of interest" description="Disordered" evidence="10">
    <location>
        <begin position="1"/>
        <end position="30"/>
    </location>
</feature>
<feature type="domain" description="TFIIF beta subunit N-terminal" evidence="12">
    <location>
        <begin position="48"/>
        <end position="204"/>
    </location>
</feature>
<evidence type="ECO:0000256" key="7">
    <source>
        <dbReference type="ARBA" id="ARBA00023242"/>
    </source>
</evidence>
<dbReference type="InterPro" id="IPR036390">
    <property type="entry name" value="WH_DNA-bd_sf"/>
</dbReference>
<dbReference type="FunCoup" id="C4QYD9">
    <property type="interactions" value="518"/>
</dbReference>
<dbReference type="GO" id="GO:0006368">
    <property type="term" value="P:transcription elongation by RNA polymerase II"/>
    <property type="evidence" value="ECO:0007669"/>
    <property type="project" value="EnsemblFungi"/>
</dbReference>
<feature type="compositionally biased region" description="Basic and acidic residues" evidence="10">
    <location>
        <begin position="1"/>
        <end position="15"/>
    </location>
</feature>
<comment type="subcellular location">
    <subcellularLocation>
        <location evidence="1">Nucleus</location>
    </subcellularLocation>
</comment>
<evidence type="ECO:0000256" key="2">
    <source>
        <dbReference type="ARBA" id="ARBA00009543"/>
    </source>
</evidence>
<dbReference type="GO" id="GO:0005674">
    <property type="term" value="C:transcription factor TFIIF complex"/>
    <property type="evidence" value="ECO:0007669"/>
    <property type="project" value="EnsemblFungi"/>
</dbReference>
<dbReference type="SMR" id="C4QYD9"/>
<dbReference type="GO" id="GO:0000993">
    <property type="term" value="F:RNA polymerase II complex binding"/>
    <property type="evidence" value="ECO:0007669"/>
    <property type="project" value="EnsemblFungi"/>
</dbReference>
<reference evidence="13 14" key="1">
    <citation type="journal article" date="2009" name="Nat. Biotechnol.">
        <title>Genome sequence of the recombinant protein production host Pichia pastoris.</title>
        <authorList>
            <person name="De Schutter K."/>
            <person name="Lin Y.C."/>
            <person name="Tiels P."/>
            <person name="Van Hecke A."/>
            <person name="Glinka S."/>
            <person name="Weber-Lehmann J."/>
            <person name="Rouze P."/>
            <person name="Van de Peer Y."/>
            <person name="Callewaert N."/>
        </authorList>
    </citation>
    <scope>NUCLEOTIDE SEQUENCE [LARGE SCALE GENOMIC DNA]</scope>
    <source>
        <strain evidence="14">GS115 / ATCC 20864</strain>
    </source>
</reference>
<keyword evidence="5" id="KW-0238">DNA-binding</keyword>
<evidence type="ECO:0000256" key="8">
    <source>
        <dbReference type="ARBA" id="ARBA00081473"/>
    </source>
</evidence>
<dbReference type="Proteomes" id="UP000000314">
    <property type="component" value="Chromosome 1"/>
</dbReference>
<organism evidence="13 14">
    <name type="scientific">Komagataella phaffii (strain GS115 / ATCC 20864)</name>
    <name type="common">Yeast</name>
    <name type="synonym">Pichia pastoris</name>
    <dbReference type="NCBI Taxonomy" id="644223"/>
    <lineage>
        <taxon>Eukaryota</taxon>
        <taxon>Fungi</taxon>
        <taxon>Dikarya</taxon>
        <taxon>Ascomycota</taxon>
        <taxon>Saccharomycotina</taxon>
        <taxon>Pichiomycetes</taxon>
        <taxon>Pichiales</taxon>
        <taxon>Pichiaceae</taxon>
        <taxon>Komagataella</taxon>
    </lineage>
</organism>
<dbReference type="eggNOG" id="KOG2905">
    <property type="taxonomic scope" value="Eukaryota"/>
</dbReference>
<dbReference type="InterPro" id="IPR003196">
    <property type="entry name" value="TFIIF_beta"/>
</dbReference>
<dbReference type="OrthoDB" id="26094at2759"/>
<dbReference type="SUPFAM" id="SSF50916">
    <property type="entry name" value="Rap30/74 interaction domains"/>
    <property type="match status" value="1"/>
</dbReference>
<dbReference type="AlphaFoldDB" id="C4QYD9"/>
<keyword evidence="7" id="KW-0539">Nucleus</keyword>
<keyword evidence="14" id="KW-1185">Reference proteome</keyword>
<keyword evidence="6" id="KW-0804">Transcription</keyword>
<evidence type="ECO:0000256" key="3">
    <source>
        <dbReference type="ARBA" id="ARBA00021453"/>
    </source>
</evidence>
<dbReference type="SUPFAM" id="SSF46785">
    <property type="entry name" value="Winged helix' DNA-binding domain"/>
    <property type="match status" value="1"/>
</dbReference>
<feature type="region of interest" description="Disordered" evidence="10">
    <location>
        <begin position="344"/>
        <end position="372"/>
    </location>
</feature>
<dbReference type="InterPro" id="IPR040450">
    <property type="entry name" value="TFIIF_beta_HTH"/>
</dbReference>
<feature type="domain" description="TFIIF beta subunit HTH" evidence="11">
    <location>
        <begin position="270"/>
        <end position="334"/>
    </location>
</feature>
<dbReference type="PANTHER" id="PTHR10445:SF0">
    <property type="entry name" value="GENERAL TRANSCRIPTION FACTOR IIF SUBUNIT 2"/>
    <property type="match status" value="1"/>
</dbReference>
<dbReference type="STRING" id="644223.C4QYD9"/>
<evidence type="ECO:0000256" key="4">
    <source>
        <dbReference type="ARBA" id="ARBA00023015"/>
    </source>
</evidence>
<accession>C4QYD9</accession>
<dbReference type="PANTHER" id="PTHR10445">
    <property type="entry name" value="GENERAL TRANSCRIPTION FACTOR IIF SUBUNIT 2"/>
    <property type="match status" value="1"/>
</dbReference>
<sequence>MSVKEEQTQEVKLESPENSDGYDSDLEDATERDTRLRKLLNLDLEEADKKVWLVRLPKFLADKWKDPKNLNGQELGKLRITQAPASVNVKERPSPQVQIILNDSSENKELPLRYDVNIHKRVVDNEYIFSERNLKEYKTEANEIASMPEQPELKPVETEIDPEPPRGFKRYRDESKSYVSYVKTIPKDTAIVGTVIHECQAIPVRNDRNYSKVVESRKNLRYVKPKSKVTLLDNLPGVIQSNITPNLMRNKNSTFLRSEKKDRRAEGRAIRMPQNQLLDVLFGLFDQYEYWTLKGLREKTSQPEAYLKEVLESVAELNKKGPYALRYSLKPEYKKLRDAERRARLLASGQAAPDKNDYDDDEEENVEMVEIA</sequence>
<dbReference type="GO" id="GO:0016251">
    <property type="term" value="F:RNA polymerase II general transcription initiation factor activity"/>
    <property type="evidence" value="ECO:0007669"/>
    <property type="project" value="EnsemblFungi"/>
</dbReference>
<dbReference type="InParanoid" id="C4QYD9"/>
<dbReference type="GeneID" id="8197002"/>
<name>C4QYD9_KOMPG</name>
<evidence type="ECO:0000313" key="13">
    <source>
        <dbReference type="EMBL" id="CAY68262.1"/>
    </source>
</evidence>
<protein>
    <recommendedName>
        <fullName evidence="3">Transcription initiation factor IIF subunit beta</fullName>
    </recommendedName>
    <alternativeName>
        <fullName evidence="9">TFIIF medium subunit</fullName>
    </alternativeName>
    <alternativeName>
        <fullName evidence="8">TFIIF-beta</fullName>
    </alternativeName>
</protein>
<dbReference type="Gene3D" id="1.10.10.10">
    <property type="entry name" value="Winged helix-like DNA-binding domain superfamily/Winged helix DNA-binding domain"/>
    <property type="match status" value="1"/>
</dbReference>
<evidence type="ECO:0000256" key="5">
    <source>
        <dbReference type="ARBA" id="ARBA00023125"/>
    </source>
</evidence>
<comment type="similarity">
    <text evidence="2">Belongs to the TFIIF beta subunit family.</text>
</comment>
<evidence type="ECO:0000256" key="6">
    <source>
        <dbReference type="ARBA" id="ARBA00023163"/>
    </source>
</evidence>
<dbReference type="KEGG" id="ppa:PAS_chr1-4_0679"/>
<keyword evidence="4" id="KW-0805">Transcription regulation</keyword>
<evidence type="ECO:0000256" key="10">
    <source>
        <dbReference type="SAM" id="MobiDB-lite"/>
    </source>
</evidence>
<dbReference type="EMBL" id="FN392319">
    <property type="protein sequence ID" value="CAY68262.1"/>
    <property type="molecule type" value="Genomic_DNA"/>
</dbReference>